<feature type="transmembrane region" description="Helical" evidence="1">
    <location>
        <begin position="5"/>
        <end position="25"/>
    </location>
</feature>
<dbReference type="Proteomes" id="UP000831537">
    <property type="component" value="Chromosome"/>
</dbReference>
<feature type="transmembrane region" description="Helical" evidence="1">
    <location>
        <begin position="141"/>
        <end position="166"/>
    </location>
</feature>
<dbReference type="EMBL" id="CP095071">
    <property type="protein sequence ID" value="UOQ85823.1"/>
    <property type="molecule type" value="Genomic_DNA"/>
</dbReference>
<feature type="transmembrane region" description="Helical" evidence="1">
    <location>
        <begin position="80"/>
        <end position="99"/>
    </location>
</feature>
<dbReference type="Pfam" id="PF05145">
    <property type="entry name" value="AbrB"/>
    <property type="match status" value="1"/>
</dbReference>
<feature type="transmembrane region" description="Helical" evidence="1">
    <location>
        <begin position="55"/>
        <end position="74"/>
    </location>
</feature>
<dbReference type="RefSeq" id="WP_244746081.1">
    <property type="nucleotide sequence ID" value="NZ_CP095071.1"/>
</dbReference>
<dbReference type="InterPro" id="IPR017516">
    <property type="entry name" value="AbrB_dup"/>
</dbReference>
<dbReference type="InterPro" id="IPR007820">
    <property type="entry name" value="AbrB_fam"/>
</dbReference>
<evidence type="ECO:0000256" key="1">
    <source>
        <dbReference type="SAM" id="Phobius"/>
    </source>
</evidence>
<feature type="transmembrane region" description="Helical" evidence="1">
    <location>
        <begin position="178"/>
        <end position="198"/>
    </location>
</feature>
<proteinExistence type="predicted"/>
<feature type="transmembrane region" description="Helical" evidence="1">
    <location>
        <begin position="31"/>
        <end position="48"/>
    </location>
</feature>
<reference evidence="2 3" key="1">
    <citation type="submission" date="2022-04" db="EMBL/GenBank/DDBJ databases">
        <title>Gracilibacillus sp. isolated from saltern.</title>
        <authorList>
            <person name="Won M."/>
            <person name="Lee C.-M."/>
            <person name="Woen H.-Y."/>
            <person name="Kwon S.-W."/>
        </authorList>
    </citation>
    <scope>NUCLEOTIDE SEQUENCE [LARGE SCALE GENOMIC DNA]</scope>
    <source>
        <strain evidence="2 3">SSPM10-3</strain>
    </source>
</reference>
<keyword evidence="3" id="KW-1185">Reference proteome</keyword>
<feature type="transmembrane region" description="Helical" evidence="1">
    <location>
        <begin position="314"/>
        <end position="336"/>
    </location>
</feature>
<organism evidence="2 3">
    <name type="scientific">Gracilibacillus salinarum</name>
    <dbReference type="NCBI Taxonomy" id="2932255"/>
    <lineage>
        <taxon>Bacteria</taxon>
        <taxon>Bacillati</taxon>
        <taxon>Bacillota</taxon>
        <taxon>Bacilli</taxon>
        <taxon>Bacillales</taxon>
        <taxon>Bacillaceae</taxon>
        <taxon>Gracilibacillus</taxon>
    </lineage>
</organism>
<feature type="transmembrane region" description="Helical" evidence="1">
    <location>
        <begin position="288"/>
        <end position="308"/>
    </location>
</feature>
<protein>
    <submittedName>
        <fullName evidence="2">AbrB family transcriptional regulator</fullName>
    </submittedName>
</protein>
<dbReference type="PIRSF" id="PIRSF038991">
    <property type="entry name" value="Protein_AbrB"/>
    <property type="match status" value="1"/>
</dbReference>
<accession>A0ABY4GN71</accession>
<gene>
    <name evidence="2" type="ORF">MUN87_02640</name>
</gene>
<sequence length="344" mass="37466">MYKQLISLLIMYLLAFLGAVLLYFAHIPLPWILGPLLIIFIYNTVTPITLSQNKWLLNISFLFTGCQIGATFTTETLEEVIPYFIPFFIITVLLIYACMKSGEILANYAGISKTTGVLGSIPGGLSVMVEMSDSLKANTGLVAIFHTIRLMAVLMIVPLLASFMFTHTDSAAMTSERLAFNGWTALLYGVLFVLAYILRLKIPAPFVLVPMLVIACFKVSGVEVGDVPVSLYHFAQVSIGIHLGLSISMTDIKKAGNFSWIFFLFTCVIIVLSVGLGYVFAAMSNLSFATAMLSLAPGGLVEMAITAGEVNADPAIVGSLQLVRLLFIILILPVALKKWTRLDS</sequence>
<dbReference type="PANTHER" id="PTHR38457">
    <property type="entry name" value="REGULATOR ABRB-RELATED"/>
    <property type="match status" value="1"/>
</dbReference>
<dbReference type="NCBIfam" id="TIGR03082">
    <property type="entry name" value="Gneg_AbrB_dup"/>
    <property type="match status" value="2"/>
</dbReference>
<name>A0ABY4GN71_9BACI</name>
<evidence type="ECO:0000313" key="2">
    <source>
        <dbReference type="EMBL" id="UOQ85823.1"/>
    </source>
</evidence>
<dbReference type="PANTHER" id="PTHR38457:SF1">
    <property type="entry name" value="REGULATOR ABRB-RELATED"/>
    <property type="match status" value="1"/>
</dbReference>
<keyword evidence="1" id="KW-0812">Transmembrane</keyword>
<evidence type="ECO:0000313" key="3">
    <source>
        <dbReference type="Proteomes" id="UP000831537"/>
    </source>
</evidence>
<keyword evidence="1" id="KW-0472">Membrane</keyword>
<feature type="transmembrane region" description="Helical" evidence="1">
    <location>
        <begin position="111"/>
        <end position="129"/>
    </location>
</feature>
<feature type="transmembrane region" description="Helical" evidence="1">
    <location>
        <begin position="260"/>
        <end position="281"/>
    </location>
</feature>
<keyword evidence="1" id="KW-1133">Transmembrane helix</keyword>